<dbReference type="InterPro" id="IPR005097">
    <property type="entry name" value="Sacchrp_dh_NADP-bd"/>
</dbReference>
<name>A0A8J1UQA4_OWEFU</name>
<dbReference type="PANTHER" id="PTHR43796:SF2">
    <property type="entry name" value="CARBOXYNORSPERMIDINE SYNTHASE"/>
    <property type="match status" value="1"/>
</dbReference>
<dbReference type="Proteomes" id="UP000749559">
    <property type="component" value="Unassembled WGS sequence"/>
</dbReference>
<dbReference type="EMBL" id="CAIIXF020000009">
    <property type="protein sequence ID" value="CAH1793781.1"/>
    <property type="molecule type" value="Genomic_DNA"/>
</dbReference>
<dbReference type="SUPFAM" id="SSF51735">
    <property type="entry name" value="NAD(P)-binding Rossmann-fold domains"/>
    <property type="match status" value="1"/>
</dbReference>
<dbReference type="InterPro" id="IPR036291">
    <property type="entry name" value="NAD(P)-bd_dom_sf"/>
</dbReference>
<dbReference type="Gene3D" id="3.40.50.720">
    <property type="entry name" value="NAD(P)-binding Rossmann-like Domain"/>
    <property type="match status" value="1"/>
</dbReference>
<reference evidence="1" key="1">
    <citation type="submission" date="2022-03" db="EMBL/GenBank/DDBJ databases">
        <authorList>
            <person name="Martin C."/>
        </authorList>
    </citation>
    <scope>NUCLEOTIDE SEQUENCE</scope>
</reference>
<dbReference type="Pfam" id="PF03435">
    <property type="entry name" value="Sacchrp_dh_NADP"/>
    <property type="match status" value="1"/>
</dbReference>
<dbReference type="OrthoDB" id="10268090at2759"/>
<keyword evidence="2" id="KW-1185">Reference proteome</keyword>
<sequence>MRCLNTRRLNERKSGELTSCSNSYRKDNVKYKLYKMATIVVLGGCGGMARYAVRFFLLEKYRPLISKLIIADLNIKGAQEFTRSLQDDRVETVRMDVCDNKALVALLETCEIVANFVGPFYKFASLVMSAAIEANCHYLDIMDDTQPTLDTLEFDAKMKAIDKIGIVGIGASPGLTNVLVRHAMNLLDRDSSTDVVISWGDCFNAERDGRLPPKPPQSWMSWLTEGVYVTYALLKTFYQRMTGRVPMAVSSHFVEMVRSNVKTWLDGKLSEKPALTPVRGLFFPNLAHTWNAYYVNHPENVTLGHAFPNLRSACNLLNLDSSDLNDLKSNIVKPLDEGSMSMATAALLLENVEN</sequence>
<dbReference type="PANTHER" id="PTHR43796">
    <property type="entry name" value="CARBOXYNORSPERMIDINE SYNTHASE"/>
    <property type="match status" value="1"/>
</dbReference>
<dbReference type="AlphaFoldDB" id="A0A8J1UQA4"/>
<accession>A0A8J1UQA4</accession>
<protein>
    <submittedName>
        <fullName evidence="1">Uncharacterized protein</fullName>
    </submittedName>
</protein>
<evidence type="ECO:0000313" key="2">
    <source>
        <dbReference type="Proteomes" id="UP000749559"/>
    </source>
</evidence>
<dbReference type="Gene3D" id="3.30.360.10">
    <property type="entry name" value="Dihydrodipicolinate Reductase, domain 2"/>
    <property type="match status" value="1"/>
</dbReference>
<comment type="caution">
    <text evidence="1">The sequence shown here is derived from an EMBL/GenBank/DDBJ whole genome shotgun (WGS) entry which is preliminary data.</text>
</comment>
<proteinExistence type="predicted"/>
<feature type="non-terminal residue" evidence="1">
    <location>
        <position position="354"/>
    </location>
</feature>
<organism evidence="1 2">
    <name type="scientific">Owenia fusiformis</name>
    <name type="common">Polychaete worm</name>
    <dbReference type="NCBI Taxonomy" id="6347"/>
    <lineage>
        <taxon>Eukaryota</taxon>
        <taxon>Metazoa</taxon>
        <taxon>Spiralia</taxon>
        <taxon>Lophotrochozoa</taxon>
        <taxon>Annelida</taxon>
        <taxon>Polychaeta</taxon>
        <taxon>Sedentaria</taxon>
        <taxon>Canalipalpata</taxon>
        <taxon>Sabellida</taxon>
        <taxon>Oweniida</taxon>
        <taxon>Oweniidae</taxon>
        <taxon>Owenia</taxon>
    </lineage>
</organism>
<gene>
    <name evidence="1" type="ORF">OFUS_LOCUS18584</name>
</gene>
<evidence type="ECO:0000313" key="1">
    <source>
        <dbReference type="EMBL" id="CAH1793781.1"/>
    </source>
</evidence>